<evidence type="ECO:0000259" key="2">
    <source>
        <dbReference type="Pfam" id="PF00675"/>
    </source>
</evidence>
<comment type="caution">
    <text evidence="4">The sequence shown here is derived from an EMBL/GenBank/DDBJ whole genome shotgun (WGS) entry which is preliminary data.</text>
</comment>
<protein>
    <submittedName>
        <fullName evidence="4">Putative Zn-dependent peptidase</fullName>
    </submittedName>
</protein>
<proteinExistence type="predicted"/>
<feature type="chain" id="PRO_5020180426" evidence="1">
    <location>
        <begin position="30"/>
        <end position="951"/>
    </location>
</feature>
<dbReference type="InterPro" id="IPR011249">
    <property type="entry name" value="Metalloenz_LuxS/M16"/>
</dbReference>
<evidence type="ECO:0000256" key="1">
    <source>
        <dbReference type="SAM" id="SignalP"/>
    </source>
</evidence>
<evidence type="ECO:0000259" key="3">
    <source>
        <dbReference type="Pfam" id="PF05193"/>
    </source>
</evidence>
<dbReference type="GO" id="GO:0046872">
    <property type="term" value="F:metal ion binding"/>
    <property type="evidence" value="ECO:0007669"/>
    <property type="project" value="InterPro"/>
</dbReference>
<gene>
    <name evidence="4" type="ORF">EC912_102595</name>
</gene>
<dbReference type="Proteomes" id="UP000295645">
    <property type="component" value="Unassembled WGS sequence"/>
</dbReference>
<organism evidence="4 5">
    <name type="scientific">Luteibacter rhizovicinus</name>
    <dbReference type="NCBI Taxonomy" id="242606"/>
    <lineage>
        <taxon>Bacteria</taxon>
        <taxon>Pseudomonadati</taxon>
        <taxon>Pseudomonadota</taxon>
        <taxon>Gammaproteobacteria</taxon>
        <taxon>Lysobacterales</taxon>
        <taxon>Rhodanobacteraceae</taxon>
        <taxon>Luteibacter</taxon>
    </lineage>
</organism>
<keyword evidence="1" id="KW-0732">Signal</keyword>
<dbReference type="InterPro" id="IPR011765">
    <property type="entry name" value="Pept_M16_N"/>
</dbReference>
<dbReference type="Pfam" id="PF05193">
    <property type="entry name" value="Peptidase_M16_C"/>
    <property type="match status" value="2"/>
</dbReference>
<dbReference type="Pfam" id="PF00675">
    <property type="entry name" value="Peptidase_M16"/>
    <property type="match status" value="2"/>
</dbReference>
<name>A0A4R3YTA2_9GAMM</name>
<feature type="domain" description="Peptidase M16 N-terminal" evidence="2">
    <location>
        <begin position="52"/>
        <end position="189"/>
    </location>
</feature>
<evidence type="ECO:0000313" key="4">
    <source>
        <dbReference type="EMBL" id="TCV96245.1"/>
    </source>
</evidence>
<accession>A0A4R3YTA2</accession>
<dbReference type="Gene3D" id="3.30.830.10">
    <property type="entry name" value="Metalloenzyme, LuxS/M16 peptidase-like"/>
    <property type="match status" value="4"/>
</dbReference>
<feature type="domain" description="Peptidase M16 C-terminal" evidence="3">
    <location>
        <begin position="678"/>
        <end position="857"/>
    </location>
</feature>
<dbReference type="AlphaFoldDB" id="A0A4R3YTA2"/>
<feature type="signal peptide" evidence="1">
    <location>
        <begin position="1"/>
        <end position="29"/>
    </location>
</feature>
<reference evidence="4 5" key="1">
    <citation type="submission" date="2019-03" db="EMBL/GenBank/DDBJ databases">
        <title>Above-ground endophytic microbial communities from plants in different locations in the United States.</title>
        <authorList>
            <person name="Frank C."/>
        </authorList>
    </citation>
    <scope>NUCLEOTIDE SEQUENCE [LARGE SCALE GENOMIC DNA]</scope>
    <source>
        <strain evidence="4 5">LP_13_YM</strain>
    </source>
</reference>
<dbReference type="PANTHER" id="PTHR11851:SF224">
    <property type="entry name" value="PROCESSING PROTEASE"/>
    <property type="match status" value="1"/>
</dbReference>
<dbReference type="InterPro" id="IPR007863">
    <property type="entry name" value="Peptidase_M16_C"/>
</dbReference>
<dbReference type="PANTHER" id="PTHR11851">
    <property type="entry name" value="METALLOPROTEASE"/>
    <property type="match status" value="1"/>
</dbReference>
<feature type="domain" description="Peptidase M16 N-terminal" evidence="2">
    <location>
        <begin position="522"/>
        <end position="650"/>
    </location>
</feature>
<dbReference type="SUPFAM" id="SSF63411">
    <property type="entry name" value="LuxS/MPP-like metallohydrolase"/>
    <property type="match status" value="4"/>
</dbReference>
<evidence type="ECO:0000313" key="5">
    <source>
        <dbReference type="Proteomes" id="UP000295645"/>
    </source>
</evidence>
<keyword evidence="5" id="KW-1185">Reference proteome</keyword>
<dbReference type="EMBL" id="SMCS01000002">
    <property type="protein sequence ID" value="TCV96245.1"/>
    <property type="molecule type" value="Genomic_DNA"/>
</dbReference>
<dbReference type="InterPro" id="IPR050361">
    <property type="entry name" value="MPP/UQCRC_Complex"/>
</dbReference>
<sequence>MTAGKETCMKKPIALLAASLISFVGAAAATNPADTIPDIAFTRFTLPNGLTVVVHEDHKAPVVAVGIWYHVGSADEPAGKTGFAHLFEHLMFSGSENRKGTYFQPFELAGATDMNGTTWFDRTNYYETVPTTALDMALWMESDRMGHLLGAIGQKELDTQRGVVQNEKRQGENRPYGRVDENILVNTYPANHPYHHDTIGSMTDLDAASLADVKKWFHDYYGAANTTLVLAGDITAAQAKAKAEKYFGDIPAGPPVPRQQAWITPVAKSTRGTQHDQVAQTRILRTWVVPELGTDDATQLDLASTVLGGGKTSRLYQRLVYKDQLADDVSVTIAPFALAGQFQLSVDVKEGVDPAKVEAAVADVWKQFLADGPTQDELDRAKVSNRAGFVRGLEKVSGKAALLASGQVYRDDPAAFRKDLQRSEDATIASVRKASQTWLTKGDYTLTVLPAGKGFDPDAEDKAVAGLGTATGRPVAVLPAKHAYTVAASQVDRSKGVPNVDTFPSLSFPTLQRGKLKNGIEVVLAERHTIPVTQIQLLFDAGYAADEGRKSGTASFTSALIDESTRTLDSVEVTRRKERLGAVIGSSCSLDTCSAGLSALNSDLKPSLDLFADIVRNPAFKADDIERVRRLWLAGIAQEKTEPTSLALRALPPLLYGAGHAYGIPFTGTGNEEAIRSLAAQDLTNFQRDYLRPDNVRILVAGDTTLAAILPQLDAAFGDWKAPASAIPKKNIGKVAAQPKPRVFLINRTDAPQSLILAGLVAPSTKAKNALDLGIANGAFGGTFTSRLNMNLREEKRWAYGAGSMLSDAKGQRPMLFYAPVQTDKTAESAAEILKETRDVVGARPLTADEIGKIRSQRIRALPGSFETTSAVLSSMGGIVIYDRPDDYVQTLKSRIEGVDQKAAEAAIAEVIKPDALTWVIVGDLKKIEAPVRALKLGDVQVIDADGKPAH</sequence>
<feature type="domain" description="Peptidase M16 C-terminal" evidence="3">
    <location>
        <begin position="209"/>
        <end position="382"/>
    </location>
</feature>